<accession>A0A4S2L159</accession>
<dbReference type="STRING" id="300112.A0A4S2L159"/>
<gene>
    <name evidence="2" type="ORF">DBV15_12741</name>
</gene>
<name>A0A4S2L159_9HYME</name>
<protein>
    <submittedName>
        <fullName evidence="2">TBC1 domain family member 30</fullName>
    </submittedName>
</protein>
<feature type="compositionally biased region" description="Polar residues" evidence="1">
    <location>
        <begin position="361"/>
        <end position="377"/>
    </location>
</feature>
<evidence type="ECO:0000313" key="3">
    <source>
        <dbReference type="Proteomes" id="UP000310200"/>
    </source>
</evidence>
<proteinExistence type="predicted"/>
<feature type="region of interest" description="Disordered" evidence="1">
    <location>
        <begin position="421"/>
        <end position="450"/>
    </location>
</feature>
<comment type="caution">
    <text evidence="2">The sequence shown here is derived from an EMBL/GenBank/DDBJ whole genome shotgun (WGS) entry which is preliminary data.</text>
</comment>
<organism evidence="2 3">
    <name type="scientific">Temnothorax longispinosus</name>
    <dbReference type="NCBI Taxonomy" id="300112"/>
    <lineage>
        <taxon>Eukaryota</taxon>
        <taxon>Metazoa</taxon>
        <taxon>Ecdysozoa</taxon>
        <taxon>Arthropoda</taxon>
        <taxon>Hexapoda</taxon>
        <taxon>Insecta</taxon>
        <taxon>Pterygota</taxon>
        <taxon>Neoptera</taxon>
        <taxon>Endopterygota</taxon>
        <taxon>Hymenoptera</taxon>
        <taxon>Apocrita</taxon>
        <taxon>Aculeata</taxon>
        <taxon>Formicoidea</taxon>
        <taxon>Formicidae</taxon>
        <taxon>Myrmicinae</taxon>
        <taxon>Temnothorax</taxon>
    </lineage>
</organism>
<evidence type="ECO:0000256" key="1">
    <source>
        <dbReference type="SAM" id="MobiDB-lite"/>
    </source>
</evidence>
<evidence type="ECO:0000313" key="2">
    <source>
        <dbReference type="EMBL" id="TGZ56375.1"/>
    </source>
</evidence>
<feature type="region of interest" description="Disordered" evidence="1">
    <location>
        <begin position="358"/>
        <end position="409"/>
    </location>
</feature>
<dbReference type="Proteomes" id="UP000310200">
    <property type="component" value="Unassembled WGS sequence"/>
</dbReference>
<reference evidence="2 3" key="1">
    <citation type="journal article" date="2019" name="Philos. Trans. R. Soc. Lond., B, Biol. Sci.">
        <title>Ant behaviour and brain gene expression of defending hosts depend on the ecological success of the intruding social parasite.</title>
        <authorList>
            <person name="Kaur R."/>
            <person name="Stoldt M."/>
            <person name="Jongepier E."/>
            <person name="Feldmeyer B."/>
            <person name="Menzel F."/>
            <person name="Bornberg-Bauer E."/>
            <person name="Foitzik S."/>
        </authorList>
    </citation>
    <scope>NUCLEOTIDE SEQUENCE [LARGE SCALE GENOMIC DNA]</scope>
    <source>
        <tissue evidence="2">Whole body</tissue>
    </source>
</reference>
<keyword evidence="3" id="KW-1185">Reference proteome</keyword>
<dbReference type="AlphaFoldDB" id="A0A4S2L159"/>
<dbReference type="EMBL" id="QBLH01000341">
    <property type="protein sequence ID" value="TGZ56375.1"/>
    <property type="molecule type" value="Genomic_DNA"/>
</dbReference>
<sequence>MCIRDSDYLDTREALIDHKINEELSKLLANYEEESPPSMINLEKNSSSQNISETEGLDLTSISTNVFSYKSSNDSIEIRNDLEPTHEVVIQPEKFPFATLKYEQSMSPKSDIDIYKELEKLDKISYVQVLRDTRLEVPPKRLSPITYISDTSTYSEVPTATRYVPKTSQFDTTSLKSTYESYKNYDIPDRLSPRDSPYTAYDKPGDLTFEYTERKSRISIDPYDLHLKSSMLSKESLEFRVRYDEELPRPTGQDNRSTISLNVGSSYYGKGNDEAVTPTKYISNEEKCMDIGDYYSNAEHHKYSTLSSKDYSHRSTDYDKPLSTLSHTMMESETDISSYLPMRHRDYNVLSPNRQFRDEYFSSSPNHYTPKLSPNLTEETRRPAVSHPESPVKINVDKYGDLTDTPGSNCYKKSTLSLGNLENANKDDENVDTTPSPKTHFSPFPVRNNVRKPKELTLKLGLYSPKNSDFGQMKKS</sequence>